<dbReference type="PANTHER" id="PTHR43861">
    <property type="entry name" value="TRANS-ACONITATE 2-METHYLTRANSFERASE-RELATED"/>
    <property type="match status" value="1"/>
</dbReference>
<feature type="domain" description="Methyltransferase type 11" evidence="1">
    <location>
        <begin position="45"/>
        <end position="141"/>
    </location>
</feature>
<accession>A0A0G1DSR0</accession>
<reference evidence="2 3" key="1">
    <citation type="journal article" date="2015" name="Nature">
        <title>rRNA introns, odd ribosomes, and small enigmatic genomes across a large radiation of phyla.</title>
        <authorList>
            <person name="Brown C.T."/>
            <person name="Hug L.A."/>
            <person name="Thomas B.C."/>
            <person name="Sharon I."/>
            <person name="Castelle C.J."/>
            <person name="Singh A."/>
            <person name="Wilkins M.J."/>
            <person name="Williams K.H."/>
            <person name="Banfield J.F."/>
        </authorList>
    </citation>
    <scope>NUCLEOTIDE SEQUENCE [LARGE SCALE GENOMIC DNA]</scope>
</reference>
<gene>
    <name evidence="2" type="ORF">UV33_C0006G0008</name>
</gene>
<protein>
    <submittedName>
        <fullName evidence="2">Methyltransferase type 11</fullName>
    </submittedName>
</protein>
<dbReference type="InterPro" id="IPR013216">
    <property type="entry name" value="Methyltransf_11"/>
</dbReference>
<evidence type="ECO:0000313" key="2">
    <source>
        <dbReference type="EMBL" id="KKS65313.1"/>
    </source>
</evidence>
<evidence type="ECO:0000259" key="1">
    <source>
        <dbReference type="Pfam" id="PF08241"/>
    </source>
</evidence>
<dbReference type="InterPro" id="IPR029063">
    <property type="entry name" value="SAM-dependent_MTases_sf"/>
</dbReference>
<dbReference type="CDD" id="cd02440">
    <property type="entry name" value="AdoMet_MTases"/>
    <property type="match status" value="1"/>
</dbReference>
<keyword evidence="2" id="KW-0489">Methyltransferase</keyword>
<keyword evidence="2" id="KW-0808">Transferase</keyword>
<dbReference type="Pfam" id="PF08241">
    <property type="entry name" value="Methyltransf_11"/>
    <property type="match status" value="1"/>
</dbReference>
<sequence>MHSSDGFDYDLNAARLNGNIFERIFHNRRLKFWLSGVEFKNKKILDVGCNTGILLVPLLERGIDVYGIDISKGDIAKVKEKLKDKGLPTECVKVADARKIPYPDNFFDVIILSDIFEHISSPEKAAKEATRVIKPGGKIYVTVPNSWHPVVRYPWVRKLLTGRKDVDEHLDVPYSKQKLIKLFLKNKILKVGTTGFWSEIFGVFTK</sequence>
<comment type="caution">
    <text evidence="2">The sequence shown here is derived from an EMBL/GenBank/DDBJ whole genome shotgun (WGS) entry which is preliminary data.</text>
</comment>
<dbReference type="Proteomes" id="UP000034135">
    <property type="component" value="Unassembled WGS sequence"/>
</dbReference>
<dbReference type="SUPFAM" id="SSF53335">
    <property type="entry name" value="S-adenosyl-L-methionine-dependent methyltransferases"/>
    <property type="match status" value="1"/>
</dbReference>
<name>A0A0G1DSR0_9BACT</name>
<dbReference type="Gene3D" id="3.40.50.150">
    <property type="entry name" value="Vaccinia Virus protein VP39"/>
    <property type="match status" value="1"/>
</dbReference>
<dbReference type="AlphaFoldDB" id="A0A0G1DSR0"/>
<dbReference type="PATRIC" id="fig|1618420.3.peg.104"/>
<proteinExistence type="predicted"/>
<organism evidence="2 3">
    <name type="scientific">Candidatus Daviesbacteria bacterium GW2011_GWA1_42_6</name>
    <dbReference type="NCBI Taxonomy" id="1618420"/>
    <lineage>
        <taxon>Bacteria</taxon>
        <taxon>Candidatus Daviesiibacteriota</taxon>
    </lineage>
</organism>
<dbReference type="EMBL" id="LCEB01000006">
    <property type="protein sequence ID" value="KKS65313.1"/>
    <property type="molecule type" value="Genomic_DNA"/>
</dbReference>
<dbReference type="GO" id="GO:0032259">
    <property type="term" value="P:methylation"/>
    <property type="evidence" value="ECO:0007669"/>
    <property type="project" value="UniProtKB-KW"/>
</dbReference>
<dbReference type="GO" id="GO:0008757">
    <property type="term" value="F:S-adenosylmethionine-dependent methyltransferase activity"/>
    <property type="evidence" value="ECO:0007669"/>
    <property type="project" value="InterPro"/>
</dbReference>
<evidence type="ECO:0000313" key="3">
    <source>
        <dbReference type="Proteomes" id="UP000034135"/>
    </source>
</evidence>